<keyword evidence="1" id="KW-0472">Membrane</keyword>
<feature type="transmembrane region" description="Helical" evidence="1">
    <location>
        <begin position="55"/>
        <end position="77"/>
    </location>
</feature>
<comment type="caution">
    <text evidence="3">The sequence shown here is derived from an EMBL/GenBank/DDBJ whole genome shotgun (WGS) entry which is preliminary data.</text>
</comment>
<organism evidence="3 5">
    <name type="scientific">Pyrobaculum aerophilum</name>
    <dbReference type="NCBI Taxonomy" id="13773"/>
    <lineage>
        <taxon>Archaea</taxon>
        <taxon>Thermoproteota</taxon>
        <taxon>Thermoprotei</taxon>
        <taxon>Thermoproteales</taxon>
        <taxon>Thermoproteaceae</taxon>
        <taxon>Pyrobaculum</taxon>
    </lineage>
</organism>
<evidence type="ECO:0000313" key="6">
    <source>
        <dbReference type="Proteomes" id="UP000257123"/>
    </source>
</evidence>
<keyword evidence="1" id="KW-0812">Transmembrane</keyword>
<evidence type="ECO:0000313" key="4">
    <source>
        <dbReference type="EMBL" id="RFA96361.1"/>
    </source>
</evidence>
<reference evidence="5 6" key="1">
    <citation type="submission" date="2017-07" db="EMBL/GenBank/DDBJ databases">
        <title>Draft genome sequence of aerobic hyperthermophilic archaea, Pyrobaculum aerophilum YKB31 and YKB32.</title>
        <authorList>
            <person name="Mochizuki T."/>
            <person name="Berliner A.J."/>
            <person name="Yoshida-Takashima Y."/>
            <person name="Takaki Y."/>
            <person name="Nunoura T."/>
            <person name="Takai K."/>
        </authorList>
    </citation>
    <scope>NUCLEOTIDE SEQUENCE [LARGE SCALE GENOMIC DNA]</scope>
    <source>
        <strain evidence="4 6">YKB31</strain>
        <strain evidence="3 5">YKB32</strain>
    </source>
</reference>
<dbReference type="Proteomes" id="UP000256877">
    <property type="component" value="Unassembled WGS sequence"/>
</dbReference>
<sequence length="258" mass="28198">MDLFEAYRLIVEAAAAGADVRSLADDFNRALAGESLRADFADVARQLAEGARQAAFFNTVLAAVAFAIVGAVAFLLYRYRKIIIGWLWLKIWGSGHLRRGPGSPSTLLFDEEVLAVVAAVAVVAVALAVAITLRPGVGEPFSALGLLGPGGKIGGYPEEVERGQPVLLHVYVYNHMGKPVWFVVYVKIDNSTAEPPLPSPPVITLQRLLLHNESWVAPFTIAFNATGRQRLVLELWAYYPNGTLAYTGRWNQLWVRVK</sequence>
<dbReference type="EMBL" id="NMUE01000012">
    <property type="protein sequence ID" value="RFA96361.1"/>
    <property type="molecule type" value="Genomic_DNA"/>
</dbReference>
<protein>
    <recommendedName>
        <fullName evidence="2">DUF1616 domain-containing protein</fullName>
    </recommendedName>
</protein>
<dbReference type="Pfam" id="PF07760">
    <property type="entry name" value="DUF1616"/>
    <property type="match status" value="1"/>
</dbReference>
<name>A0A371QYB1_9CREN</name>
<dbReference type="InterPro" id="IPR011674">
    <property type="entry name" value="DUF1616"/>
</dbReference>
<dbReference type="Proteomes" id="UP000257123">
    <property type="component" value="Unassembled WGS sequence"/>
</dbReference>
<evidence type="ECO:0000313" key="5">
    <source>
        <dbReference type="Proteomes" id="UP000256877"/>
    </source>
</evidence>
<dbReference type="AlphaFoldDB" id="A0A371QYB1"/>
<proteinExistence type="predicted"/>
<keyword evidence="1" id="KW-1133">Transmembrane helix</keyword>
<dbReference type="RefSeq" id="WP_116420946.1">
    <property type="nucleotide sequence ID" value="NZ_DAIOPL010000008.1"/>
</dbReference>
<evidence type="ECO:0000259" key="2">
    <source>
        <dbReference type="Pfam" id="PF07760"/>
    </source>
</evidence>
<dbReference type="OrthoDB" id="19311at2157"/>
<evidence type="ECO:0000313" key="3">
    <source>
        <dbReference type="EMBL" id="RFA95710.1"/>
    </source>
</evidence>
<dbReference type="EMBL" id="NMUF01000051">
    <property type="protein sequence ID" value="RFA95710.1"/>
    <property type="molecule type" value="Genomic_DNA"/>
</dbReference>
<evidence type="ECO:0000256" key="1">
    <source>
        <dbReference type="SAM" id="Phobius"/>
    </source>
</evidence>
<feature type="transmembrane region" description="Helical" evidence="1">
    <location>
        <begin position="113"/>
        <end position="133"/>
    </location>
</feature>
<accession>A0A371QYB1</accession>
<feature type="domain" description="DUF1616" evidence="2">
    <location>
        <begin position="115"/>
        <end position="238"/>
    </location>
</feature>
<gene>
    <name evidence="4" type="ORF">CGL51_05275</name>
    <name evidence="3" type="ORF">CGL52_12370</name>
</gene>